<reference evidence="8 9" key="1">
    <citation type="submission" date="2018-09" db="EMBL/GenBank/DDBJ databases">
        <title>Profundibacter amoris BAR1 gen. nov., sp. nov., a new member of the Roseobacter clade isolated at Lokis Castle Vent Field on the Arctic Mid-Oceanic Ridge.</title>
        <authorList>
            <person name="Le Moine Bauer S."/>
            <person name="Sjoeberg A.G."/>
            <person name="L'Haridon S."/>
            <person name="Stokke R."/>
            <person name="Roalkvam I."/>
            <person name="Steen I.H."/>
            <person name="Dahle H."/>
        </authorList>
    </citation>
    <scope>NUCLEOTIDE SEQUENCE [LARGE SCALE GENOMIC DNA]</scope>
    <source>
        <strain evidence="8 9">BAR1</strain>
    </source>
</reference>
<dbReference type="NCBIfam" id="TIGR02044">
    <property type="entry name" value="CueR"/>
    <property type="match status" value="1"/>
</dbReference>
<dbReference type="OrthoDB" id="9802944at2"/>
<dbReference type="RefSeq" id="WP_118942514.1">
    <property type="nucleotide sequence ID" value="NZ_CP032125.1"/>
</dbReference>
<dbReference type="SUPFAM" id="SSF46955">
    <property type="entry name" value="Putative DNA-binding domain"/>
    <property type="match status" value="1"/>
</dbReference>
<keyword evidence="4" id="KW-0238">DNA-binding</keyword>
<accession>A0A347UG79</accession>
<name>A0A347UG79_9RHOB</name>
<evidence type="ECO:0000259" key="7">
    <source>
        <dbReference type="PROSITE" id="PS50937"/>
    </source>
</evidence>
<dbReference type="GO" id="GO:0003677">
    <property type="term" value="F:DNA binding"/>
    <property type="evidence" value="ECO:0007669"/>
    <property type="project" value="UniProtKB-KW"/>
</dbReference>
<feature type="domain" description="HTH merR-type" evidence="7">
    <location>
        <begin position="1"/>
        <end position="69"/>
    </location>
</feature>
<evidence type="ECO:0000256" key="1">
    <source>
        <dbReference type="ARBA" id="ARBA00004496"/>
    </source>
</evidence>
<proteinExistence type="predicted"/>
<evidence type="ECO:0000256" key="3">
    <source>
        <dbReference type="ARBA" id="ARBA00023015"/>
    </source>
</evidence>
<keyword evidence="2" id="KW-0963">Cytoplasm</keyword>
<dbReference type="PANTHER" id="PTHR30204">
    <property type="entry name" value="REDOX-CYCLING DRUG-SENSING TRANSCRIPTIONAL ACTIVATOR SOXR"/>
    <property type="match status" value="1"/>
</dbReference>
<comment type="subcellular location">
    <subcellularLocation>
        <location evidence="1">Cytoplasm</location>
    </subcellularLocation>
</comment>
<dbReference type="Pfam" id="PF09278">
    <property type="entry name" value="MerR-DNA-bind"/>
    <property type="match status" value="1"/>
</dbReference>
<evidence type="ECO:0000256" key="6">
    <source>
        <dbReference type="SAM" id="Coils"/>
    </source>
</evidence>
<keyword evidence="5" id="KW-0804">Transcription</keyword>
<dbReference type="GO" id="GO:0045893">
    <property type="term" value="P:positive regulation of DNA-templated transcription"/>
    <property type="evidence" value="ECO:0007669"/>
    <property type="project" value="InterPro"/>
</dbReference>
<evidence type="ECO:0000313" key="9">
    <source>
        <dbReference type="Proteomes" id="UP000261704"/>
    </source>
</evidence>
<evidence type="ECO:0000256" key="5">
    <source>
        <dbReference type="ARBA" id="ARBA00023163"/>
    </source>
</evidence>
<organism evidence="8 9">
    <name type="scientific">Profundibacter amoris</name>
    <dbReference type="NCBI Taxonomy" id="2171755"/>
    <lineage>
        <taxon>Bacteria</taxon>
        <taxon>Pseudomonadati</taxon>
        <taxon>Pseudomonadota</taxon>
        <taxon>Alphaproteobacteria</taxon>
        <taxon>Rhodobacterales</taxon>
        <taxon>Paracoccaceae</taxon>
        <taxon>Profundibacter</taxon>
    </lineage>
</organism>
<keyword evidence="9" id="KW-1185">Reference proteome</keyword>
<sequence length="128" mass="14437">MNVGQAAEQAGLPVKTVRYYADIGLVEPMGRSDAGYRLYGEGEVSKLTFIRRARAFDFSVKDCRELLGLYEDKTRSSKDVKKIALKRLAEIDEKLSELQKLRDELARVAHECHGDNRPDCPILDSFSS</sequence>
<dbReference type="PANTHER" id="PTHR30204:SF94">
    <property type="entry name" value="HEAVY METAL-DEPENDENT TRANSCRIPTIONAL REGULATOR HI_0293-RELATED"/>
    <property type="match status" value="1"/>
</dbReference>
<keyword evidence="3" id="KW-0805">Transcription regulation</keyword>
<dbReference type="InterPro" id="IPR047057">
    <property type="entry name" value="MerR_fam"/>
</dbReference>
<dbReference type="KEGG" id="pamo:BAR1_07890"/>
<keyword evidence="6" id="KW-0175">Coiled coil</keyword>
<dbReference type="AlphaFoldDB" id="A0A347UG79"/>
<feature type="coiled-coil region" evidence="6">
    <location>
        <begin position="81"/>
        <end position="111"/>
    </location>
</feature>
<dbReference type="InterPro" id="IPR015358">
    <property type="entry name" value="Tscrpt_reg_MerR_DNA-bd"/>
</dbReference>
<dbReference type="InterPro" id="IPR011789">
    <property type="entry name" value="CueR"/>
</dbReference>
<evidence type="ECO:0000256" key="4">
    <source>
        <dbReference type="ARBA" id="ARBA00023125"/>
    </source>
</evidence>
<protein>
    <submittedName>
        <fullName evidence="8">Cu(I)-responsive transcriptional regulator</fullName>
    </submittedName>
</protein>
<evidence type="ECO:0000256" key="2">
    <source>
        <dbReference type="ARBA" id="ARBA00022490"/>
    </source>
</evidence>
<evidence type="ECO:0000313" key="8">
    <source>
        <dbReference type="EMBL" id="AXX97857.1"/>
    </source>
</evidence>
<gene>
    <name evidence="8" type="primary">cueR</name>
    <name evidence="8" type="ORF">BAR1_07890</name>
</gene>
<dbReference type="GO" id="GO:0005737">
    <property type="term" value="C:cytoplasm"/>
    <property type="evidence" value="ECO:0007669"/>
    <property type="project" value="UniProtKB-SubCell"/>
</dbReference>
<dbReference type="PROSITE" id="PS50937">
    <property type="entry name" value="HTH_MERR_2"/>
    <property type="match status" value="1"/>
</dbReference>
<dbReference type="SMART" id="SM00422">
    <property type="entry name" value="HTH_MERR"/>
    <property type="match status" value="1"/>
</dbReference>
<dbReference type="InterPro" id="IPR000551">
    <property type="entry name" value="MerR-type_HTH_dom"/>
</dbReference>
<dbReference type="GO" id="GO:0005507">
    <property type="term" value="F:copper ion binding"/>
    <property type="evidence" value="ECO:0007669"/>
    <property type="project" value="InterPro"/>
</dbReference>
<dbReference type="Pfam" id="PF00376">
    <property type="entry name" value="MerR"/>
    <property type="match status" value="1"/>
</dbReference>
<dbReference type="InterPro" id="IPR009061">
    <property type="entry name" value="DNA-bd_dom_put_sf"/>
</dbReference>
<dbReference type="Proteomes" id="UP000261704">
    <property type="component" value="Chromosome"/>
</dbReference>
<dbReference type="PRINTS" id="PR00040">
    <property type="entry name" value="HTHMERR"/>
</dbReference>
<dbReference type="GO" id="GO:0003700">
    <property type="term" value="F:DNA-binding transcription factor activity"/>
    <property type="evidence" value="ECO:0007669"/>
    <property type="project" value="InterPro"/>
</dbReference>
<dbReference type="Gene3D" id="1.10.1660.10">
    <property type="match status" value="1"/>
</dbReference>
<dbReference type="EMBL" id="CP032125">
    <property type="protein sequence ID" value="AXX97857.1"/>
    <property type="molecule type" value="Genomic_DNA"/>
</dbReference>